<accession>A0A9P4WY44</accession>
<dbReference type="Pfam" id="PF26639">
    <property type="entry name" value="Het-6_barrel"/>
    <property type="match status" value="1"/>
</dbReference>
<evidence type="ECO:0000259" key="3">
    <source>
        <dbReference type="Pfam" id="PF06985"/>
    </source>
</evidence>
<dbReference type="PANTHER" id="PTHR42055:SF1">
    <property type="entry name" value="YALI0E03476P"/>
    <property type="match status" value="1"/>
</dbReference>
<gene>
    <name evidence="4" type="ORF">E8E12_011413</name>
</gene>
<name>A0A9P4WY44_9PLEO</name>
<feature type="domain" description="Heterokaryon incompatibility" evidence="3">
    <location>
        <begin position="746"/>
        <end position="905"/>
    </location>
</feature>
<evidence type="ECO:0000313" key="5">
    <source>
        <dbReference type="Proteomes" id="UP000758155"/>
    </source>
</evidence>
<dbReference type="OrthoDB" id="5312133at2759"/>
<evidence type="ECO:0000313" key="4">
    <source>
        <dbReference type="EMBL" id="KAF3046155.1"/>
    </source>
</evidence>
<protein>
    <recommendedName>
        <fullName evidence="3">Heterokaryon incompatibility domain-containing protein</fullName>
    </recommendedName>
</protein>
<dbReference type="PANTHER" id="PTHR42055">
    <property type="entry name" value="YALI0E03476P"/>
    <property type="match status" value="1"/>
</dbReference>
<sequence length="1469" mass="165184">MPVQHTVFGRPVTLQMPPRRFQALLVVVLIIVLTITLNGPPSTADLPTYESVADAVKNPHLPEVHLPDVGSLPAVPNPFGPSAHKPPKPAAQPNSTVASSYGKLEWLTDFKWRNPFSSTITLHENTALLPPLKERPPIYTYYNARKKQAKEVAEAENRLVLAWRRAWWAQGFRPVVLSRKEAEQHPQYQLFQRMKLDSKVEVEVMRWLAWGNMRGGILANSLALPMAEYENPMLAFLRRQEYPQLSRVDGLNSGMFYGDSAAVEGAIKKLVNSPLLKNVTANQDKIAATATKDGGAVVNILTPGDIAKDTKANGIAYYSTDVIGKSYKTVADKLTNTTQAEGLDLLSSLINSHLHLTFQEQHPEGLAIAQPLPEHTTSLIEPSIDIARNLTQCPSSPMPKSCPPNRPKCVPCSTKNAPKLQLFPEFVNSTKFFTIGTVPHPYTINSLHYTRDNLDVSFLRNNAKRDLWLKTLTQKSIGTEHSESFRLLQFKELVAASPAHTLWLTAERTSKDDLDWIFGFELPTIASKTKEPSSPSEKSELIIFPRPAFPEPIKGVEVPDSIWTEKEKSRLNKARDAIKSKDRFMRGIVDAVEQWNLADTEAWKFARAYSARRRVERKKWEQEEKSYVGSESKASGKGRWTDRFMQPVTQEAPLVIIRFRCYATHGRQALDARRFDSLIWSAESAIHCKPYAYKPLNKGEIRLLKLNPKSSTGQLSGSLIHIPLTNPICCQAPTDNEPHLEHPYPYDAISYTWGLDTRTPFNLVIDQHHTMGVTAHLHYILQKIAQHDASALVWIDAICINQVDRDSEEKGQQIRLMPDIYRIAKHVQIHLGPEADDSNLAIQLIEHIAEYAEYLDENLNVSNLESYALALEMGFNPPEKGDKKWNALRSFWLRPWFRRIWVAQELVNALDPVIHCGDLQIDWRNLWLAARVFQSNDRLMEMGLTVFTHYVGVDALEGASSYYTMADMRLRTWGYMSPAYMAISWALGEDEQAPARILSLRGLRPHEKLPIRRDLSALQNYERLSRPNALRDRAAGDILFNAKKPELLEILNRTKVFLATNPVDRIYALLGLVRDLDLDNPDFRIEYSAAQSPSIVCQRFAAGLMKRGQGAAVLGLAGTTRQACQTVSHGPTWIPDWTTPIRPNDYVISLNLLMHGQDYANKDIGASYYAAGPSTMAVRFEDADNTLVVRGALFDTLIHITKGRLFAPPSWYLNILQGFAEPGVDPARVEETLWRTLIANQTSKGDEAPPELAVQYQAYKARTVRGLGFACLFAGALSIFCLPFVILCLRRIGWVYLIIMYTPIWLMGWDKSPLHTVAAIIQVCNYSIPVILIGCCIVAWRAKELFYAYVVEIDVGWQYLAGFVMAYNPAGPRYHKGPPECADFMESFLHFAGRHNLGITAARCVGLFPLAAQSGDKVMILEGGFTPFLLRPVEGGGAFKLVGECYVHGIMKGELWEEASKQLEEIRIV</sequence>
<feature type="transmembrane region" description="Helical" evidence="2">
    <location>
        <begin position="1315"/>
        <end position="1340"/>
    </location>
</feature>
<dbReference type="Pfam" id="PF06985">
    <property type="entry name" value="HET"/>
    <property type="match status" value="1"/>
</dbReference>
<feature type="transmembrane region" description="Helical" evidence="2">
    <location>
        <begin position="1267"/>
        <end position="1286"/>
    </location>
</feature>
<evidence type="ECO:0000256" key="1">
    <source>
        <dbReference type="SAM" id="MobiDB-lite"/>
    </source>
</evidence>
<dbReference type="InterPro" id="IPR010730">
    <property type="entry name" value="HET"/>
</dbReference>
<feature type="region of interest" description="Disordered" evidence="1">
    <location>
        <begin position="75"/>
        <end position="95"/>
    </location>
</feature>
<keyword evidence="2" id="KW-0812">Transmembrane</keyword>
<comment type="caution">
    <text evidence="4">The sequence shown here is derived from an EMBL/GenBank/DDBJ whole genome shotgun (WGS) entry which is preliminary data.</text>
</comment>
<feature type="transmembrane region" description="Helical" evidence="2">
    <location>
        <begin position="21"/>
        <end position="39"/>
    </location>
</feature>
<dbReference type="Proteomes" id="UP000758155">
    <property type="component" value="Unassembled WGS sequence"/>
</dbReference>
<organism evidence="4 5">
    <name type="scientific">Didymella heteroderae</name>
    <dbReference type="NCBI Taxonomy" id="1769908"/>
    <lineage>
        <taxon>Eukaryota</taxon>
        <taxon>Fungi</taxon>
        <taxon>Dikarya</taxon>
        <taxon>Ascomycota</taxon>
        <taxon>Pezizomycotina</taxon>
        <taxon>Dothideomycetes</taxon>
        <taxon>Pleosporomycetidae</taxon>
        <taxon>Pleosporales</taxon>
        <taxon>Pleosporineae</taxon>
        <taxon>Didymellaceae</taxon>
        <taxon>Didymella</taxon>
    </lineage>
</organism>
<dbReference type="EMBL" id="SWKV01000005">
    <property type="protein sequence ID" value="KAF3046155.1"/>
    <property type="molecule type" value="Genomic_DNA"/>
</dbReference>
<keyword evidence="2" id="KW-1133">Transmembrane helix</keyword>
<feature type="transmembrane region" description="Helical" evidence="2">
    <location>
        <begin position="1293"/>
        <end position="1309"/>
    </location>
</feature>
<keyword evidence="5" id="KW-1185">Reference proteome</keyword>
<proteinExistence type="predicted"/>
<keyword evidence="2" id="KW-0472">Membrane</keyword>
<reference evidence="4" key="1">
    <citation type="submission" date="2019-04" db="EMBL/GenBank/DDBJ databases">
        <title>Sequencing of skin fungus with MAO and IRED activity.</title>
        <authorList>
            <person name="Marsaioli A.J."/>
            <person name="Bonatto J.M.C."/>
            <person name="Reis Junior O."/>
        </authorList>
    </citation>
    <scope>NUCLEOTIDE SEQUENCE</scope>
    <source>
        <strain evidence="4">28M1</strain>
    </source>
</reference>
<evidence type="ECO:0000256" key="2">
    <source>
        <dbReference type="SAM" id="Phobius"/>
    </source>
</evidence>